<organism evidence="1 2">
    <name type="scientific">Trichoderma ghanense</name>
    <dbReference type="NCBI Taxonomy" id="65468"/>
    <lineage>
        <taxon>Eukaryota</taxon>
        <taxon>Fungi</taxon>
        <taxon>Dikarya</taxon>
        <taxon>Ascomycota</taxon>
        <taxon>Pezizomycotina</taxon>
        <taxon>Sordariomycetes</taxon>
        <taxon>Hypocreomycetidae</taxon>
        <taxon>Hypocreales</taxon>
        <taxon>Hypocreaceae</taxon>
        <taxon>Trichoderma</taxon>
    </lineage>
</organism>
<evidence type="ECO:0000313" key="2">
    <source>
        <dbReference type="Proteomes" id="UP001642720"/>
    </source>
</evidence>
<dbReference type="GeneID" id="300579949"/>
<dbReference type="RefSeq" id="XP_073556321.1">
    <property type="nucleotide sequence ID" value="XM_073705499.1"/>
</dbReference>
<sequence length="72" mass="7857">MPKREKRVIATSLRLAIIAGACRIGRALQLAYLGGPNYTKDVVSIIIWHAVEFCSTMVCIGIPICRPLTETG</sequence>
<protein>
    <submittedName>
        <fullName evidence="1">Uncharacterized protein</fullName>
    </submittedName>
</protein>
<accession>A0ABY2GXY5</accession>
<dbReference type="Proteomes" id="UP001642720">
    <property type="component" value="Unassembled WGS sequence"/>
</dbReference>
<dbReference type="EMBL" id="PPTA01000012">
    <property type="protein sequence ID" value="TFB00120.1"/>
    <property type="molecule type" value="Genomic_DNA"/>
</dbReference>
<keyword evidence="2" id="KW-1185">Reference proteome</keyword>
<proteinExistence type="predicted"/>
<comment type="caution">
    <text evidence="1">The sequence shown here is derived from an EMBL/GenBank/DDBJ whole genome shotgun (WGS) entry which is preliminary data.</text>
</comment>
<reference evidence="1 2" key="1">
    <citation type="submission" date="2018-01" db="EMBL/GenBank/DDBJ databases">
        <title>Genome characterization of the sugarcane-associated fungus Trichoderma ghanense CCMA-1212 and their application in lignocelulose bioconversion.</title>
        <authorList>
            <person name="Steindorff A.S."/>
            <person name="Mendes T.D."/>
            <person name="Vilela E.S.D."/>
            <person name="Rodrigues D.S."/>
            <person name="Formighieri E.F."/>
            <person name="Melo I.S."/>
            <person name="Favaro L.C.L."/>
        </authorList>
    </citation>
    <scope>NUCLEOTIDE SEQUENCE [LARGE SCALE GENOMIC DNA]</scope>
    <source>
        <strain evidence="1 2">CCMA-1212</strain>
    </source>
</reference>
<evidence type="ECO:0000313" key="1">
    <source>
        <dbReference type="EMBL" id="TFB00120.1"/>
    </source>
</evidence>
<gene>
    <name evidence="1" type="ORF">CCMA1212_008364</name>
</gene>
<name>A0ABY2GXY5_9HYPO</name>